<dbReference type="InterPro" id="IPR001878">
    <property type="entry name" value="Znf_CCHC"/>
</dbReference>
<dbReference type="AlphaFoldDB" id="A0A7J7N4I7"/>
<keyword evidence="1" id="KW-0863">Zinc-finger</keyword>
<evidence type="ECO:0000313" key="5">
    <source>
        <dbReference type="EMBL" id="KAF6161818.1"/>
    </source>
</evidence>
<dbReference type="Proteomes" id="UP000541444">
    <property type="component" value="Unassembled WGS sequence"/>
</dbReference>
<dbReference type="OrthoDB" id="2010808at2759"/>
<feature type="region of interest" description="Disordered" evidence="3">
    <location>
        <begin position="155"/>
        <end position="178"/>
    </location>
</feature>
<keyword evidence="2" id="KW-0175">Coiled coil</keyword>
<accession>A0A7J7N4I7</accession>
<evidence type="ECO:0000256" key="1">
    <source>
        <dbReference type="PROSITE-ProRule" id="PRU00047"/>
    </source>
</evidence>
<evidence type="ECO:0000256" key="3">
    <source>
        <dbReference type="SAM" id="MobiDB-lite"/>
    </source>
</evidence>
<feature type="coiled-coil region" evidence="2">
    <location>
        <begin position="302"/>
        <end position="329"/>
    </location>
</feature>
<protein>
    <recommendedName>
        <fullName evidence="4">CCHC-type domain-containing protein</fullName>
    </recommendedName>
</protein>
<feature type="domain" description="CCHC-type" evidence="4">
    <location>
        <begin position="15"/>
        <end position="29"/>
    </location>
</feature>
<keyword evidence="1" id="KW-0862">Zinc</keyword>
<reference evidence="5 6" key="1">
    <citation type="journal article" date="2020" name="IScience">
        <title>Genome Sequencing of the Endangered Kingdonia uniflora (Circaeasteraceae, Ranunculales) Reveals Potential Mechanisms of Evolutionary Specialization.</title>
        <authorList>
            <person name="Sun Y."/>
            <person name="Deng T."/>
            <person name="Zhang A."/>
            <person name="Moore M.J."/>
            <person name="Landis J.B."/>
            <person name="Lin N."/>
            <person name="Zhang H."/>
            <person name="Zhang X."/>
            <person name="Huang J."/>
            <person name="Zhang X."/>
            <person name="Sun H."/>
            <person name="Wang H."/>
        </authorList>
    </citation>
    <scope>NUCLEOTIDE SEQUENCE [LARGE SCALE GENOMIC DNA]</scope>
    <source>
        <strain evidence="5">TB1705</strain>
        <tissue evidence="5">Leaf</tissue>
    </source>
</reference>
<name>A0A7J7N4I7_9MAGN</name>
<evidence type="ECO:0000313" key="6">
    <source>
        <dbReference type="Proteomes" id="UP000541444"/>
    </source>
</evidence>
<dbReference type="EMBL" id="JACGCM010001096">
    <property type="protein sequence ID" value="KAF6161818.1"/>
    <property type="molecule type" value="Genomic_DNA"/>
</dbReference>
<feature type="compositionally biased region" description="Polar residues" evidence="3">
    <location>
        <begin position="163"/>
        <end position="172"/>
    </location>
</feature>
<organism evidence="5 6">
    <name type="scientific">Kingdonia uniflora</name>
    <dbReference type="NCBI Taxonomy" id="39325"/>
    <lineage>
        <taxon>Eukaryota</taxon>
        <taxon>Viridiplantae</taxon>
        <taxon>Streptophyta</taxon>
        <taxon>Embryophyta</taxon>
        <taxon>Tracheophyta</taxon>
        <taxon>Spermatophyta</taxon>
        <taxon>Magnoliopsida</taxon>
        <taxon>Ranunculales</taxon>
        <taxon>Circaeasteraceae</taxon>
        <taxon>Kingdonia</taxon>
    </lineage>
</organism>
<comment type="caution">
    <text evidence="5">The sequence shown here is derived from an EMBL/GenBank/DDBJ whole genome shotgun (WGS) entry which is preliminary data.</text>
</comment>
<keyword evidence="1" id="KW-0479">Metal-binding</keyword>
<keyword evidence="6" id="KW-1185">Reference proteome</keyword>
<dbReference type="GO" id="GO:0008270">
    <property type="term" value="F:zinc ion binding"/>
    <property type="evidence" value="ECO:0007669"/>
    <property type="project" value="UniProtKB-KW"/>
</dbReference>
<gene>
    <name evidence="5" type="ORF">GIB67_008579</name>
</gene>
<sequence length="485" mass="55635">MSVKIPIFHAEMQACAACDDVGHYTQDCPLIHEIMETKKDQVNMFHKKPSLYPYNQSHHQGNSSVRNNSNNYFGRSYYQGSNSNQNQGGVSFTPNHQPFQQNTPYVPPQTRKPSSDDGIQALLQSNNQLMQQFIQMNQQSMSRKETSIAQLASGLSTRDKGTFPSQTQPNPKDQTESLHRDQANGMITLRSGKTVDNKVRMPEEKSRESPNPSHMELIYQICANTGMYSSKDELLEKDVELSNTRIPHGEVTILEDNSWRLQIYVHSWHRYDEIVFPAEVESKVVVDIIDPANVHVIPTEPAVAAKKTLDSLAEEIERLRKINFELERSLSRAWNSVARIQQDQSAMRIVIFGINKEQIKVQHQLEGEVKGLQDEISQNVEQKRSLATQLTKEVTIRMKVEADVRALGGELTRVENEFRKFVTEYGKDFDVENAKADNMLFTKEEGEFVGEKPISRSRELLSEKNEEEVENLIPRPQCKHRHRKW</sequence>
<dbReference type="GO" id="GO:0003676">
    <property type="term" value="F:nucleic acid binding"/>
    <property type="evidence" value="ECO:0007669"/>
    <property type="project" value="InterPro"/>
</dbReference>
<feature type="compositionally biased region" description="Polar residues" evidence="3">
    <location>
        <begin position="55"/>
        <end position="104"/>
    </location>
</feature>
<feature type="region of interest" description="Disordered" evidence="3">
    <location>
        <begin position="55"/>
        <end position="118"/>
    </location>
</feature>
<evidence type="ECO:0000259" key="4">
    <source>
        <dbReference type="PROSITE" id="PS50158"/>
    </source>
</evidence>
<evidence type="ECO:0000256" key="2">
    <source>
        <dbReference type="SAM" id="Coils"/>
    </source>
</evidence>
<dbReference type="PROSITE" id="PS50158">
    <property type="entry name" value="ZF_CCHC"/>
    <property type="match status" value="1"/>
</dbReference>
<proteinExistence type="predicted"/>